<dbReference type="EMBL" id="JBAKAW010000020">
    <property type="protein sequence ID" value="MEL0657000.1"/>
    <property type="molecule type" value="Genomic_DNA"/>
</dbReference>
<evidence type="ECO:0000256" key="8">
    <source>
        <dbReference type="SAM" id="Phobius"/>
    </source>
</evidence>
<evidence type="ECO:0000256" key="7">
    <source>
        <dbReference type="RuleBase" id="RU003879"/>
    </source>
</evidence>
<reference evidence="9 10" key="1">
    <citation type="submission" date="2024-02" db="EMBL/GenBank/DDBJ databases">
        <title>Bacteria isolated from the canopy kelp, Nereocystis luetkeana.</title>
        <authorList>
            <person name="Pfister C.A."/>
            <person name="Younker I.T."/>
            <person name="Light S.H."/>
        </authorList>
    </citation>
    <scope>NUCLEOTIDE SEQUENCE [LARGE SCALE GENOMIC DNA]</scope>
    <source>
        <strain evidence="9 10">TI.1.03</strain>
    </source>
</reference>
<keyword evidence="3" id="KW-1003">Cell membrane</keyword>
<evidence type="ECO:0000313" key="10">
    <source>
        <dbReference type="Proteomes" id="UP001371391"/>
    </source>
</evidence>
<gene>
    <name evidence="9" type="ORF">V6257_18415</name>
</gene>
<keyword evidence="7" id="KW-0653">Protein transport</keyword>
<protein>
    <submittedName>
        <fullName evidence="9">Biopolymer transporter ExbD</fullName>
    </submittedName>
</protein>
<keyword evidence="7" id="KW-0813">Transport</keyword>
<keyword evidence="10" id="KW-1185">Reference proteome</keyword>
<comment type="subcellular location">
    <subcellularLocation>
        <location evidence="1">Cell membrane</location>
        <topology evidence="1">Single-pass membrane protein</topology>
    </subcellularLocation>
    <subcellularLocation>
        <location evidence="7">Cell membrane</location>
        <topology evidence="7">Single-pass type II membrane protein</topology>
    </subcellularLocation>
</comment>
<keyword evidence="5 8" id="KW-1133">Transmembrane helix</keyword>
<keyword evidence="4 7" id="KW-0812">Transmembrane</keyword>
<comment type="similarity">
    <text evidence="2 7">Belongs to the ExbD/TolR family.</text>
</comment>
<evidence type="ECO:0000256" key="6">
    <source>
        <dbReference type="ARBA" id="ARBA00023136"/>
    </source>
</evidence>
<sequence length="130" mass="14760">MKKLTKLQNNADVDMTPMLDIVFILLIFFIVTTSFVKPVAIELNRPLDSPQIDKPVKNALFRIDKSNGVYFSGRLIDLEQVATNLAMFAAKYEIRSVLITADENSTHNTLMNVMNNIKQYDDYSISLVSK</sequence>
<dbReference type="InterPro" id="IPR003400">
    <property type="entry name" value="ExbD"/>
</dbReference>
<evidence type="ECO:0000256" key="4">
    <source>
        <dbReference type="ARBA" id="ARBA00022692"/>
    </source>
</evidence>
<dbReference type="Gene3D" id="3.30.420.270">
    <property type="match status" value="1"/>
</dbReference>
<proteinExistence type="inferred from homology"/>
<accession>A0ABU9H543</accession>
<evidence type="ECO:0000256" key="2">
    <source>
        <dbReference type="ARBA" id="ARBA00005811"/>
    </source>
</evidence>
<name>A0ABU9H543_9GAMM</name>
<dbReference type="PANTHER" id="PTHR30558:SF13">
    <property type="entry name" value="BIOPOLYMER TRANSPORT PROTEIN EXBD2"/>
    <property type="match status" value="1"/>
</dbReference>
<evidence type="ECO:0000313" key="9">
    <source>
        <dbReference type="EMBL" id="MEL0657000.1"/>
    </source>
</evidence>
<organism evidence="9 10">
    <name type="scientific">Pseudoalteromonas issachenkonii</name>
    <dbReference type="NCBI Taxonomy" id="152297"/>
    <lineage>
        <taxon>Bacteria</taxon>
        <taxon>Pseudomonadati</taxon>
        <taxon>Pseudomonadota</taxon>
        <taxon>Gammaproteobacteria</taxon>
        <taxon>Alteromonadales</taxon>
        <taxon>Pseudoalteromonadaceae</taxon>
        <taxon>Pseudoalteromonas</taxon>
    </lineage>
</organism>
<dbReference type="PANTHER" id="PTHR30558">
    <property type="entry name" value="EXBD MEMBRANE COMPONENT OF PMF-DRIVEN MACROMOLECULE IMPORT SYSTEM"/>
    <property type="match status" value="1"/>
</dbReference>
<dbReference type="RefSeq" id="WP_341603895.1">
    <property type="nucleotide sequence ID" value="NZ_JBAKAW010000020.1"/>
</dbReference>
<feature type="transmembrane region" description="Helical" evidence="8">
    <location>
        <begin position="21"/>
        <end position="41"/>
    </location>
</feature>
<keyword evidence="6 8" id="KW-0472">Membrane</keyword>
<comment type="caution">
    <text evidence="9">The sequence shown here is derived from an EMBL/GenBank/DDBJ whole genome shotgun (WGS) entry which is preliminary data.</text>
</comment>
<evidence type="ECO:0000256" key="1">
    <source>
        <dbReference type="ARBA" id="ARBA00004162"/>
    </source>
</evidence>
<evidence type="ECO:0000256" key="3">
    <source>
        <dbReference type="ARBA" id="ARBA00022475"/>
    </source>
</evidence>
<dbReference type="Proteomes" id="UP001371391">
    <property type="component" value="Unassembled WGS sequence"/>
</dbReference>
<dbReference type="Pfam" id="PF02472">
    <property type="entry name" value="ExbD"/>
    <property type="match status" value="1"/>
</dbReference>
<evidence type="ECO:0000256" key="5">
    <source>
        <dbReference type="ARBA" id="ARBA00022989"/>
    </source>
</evidence>